<evidence type="ECO:0000256" key="1">
    <source>
        <dbReference type="SAM" id="MobiDB-lite"/>
    </source>
</evidence>
<evidence type="ECO:0000313" key="3">
    <source>
        <dbReference type="Proteomes" id="UP001221898"/>
    </source>
</evidence>
<dbReference type="Proteomes" id="UP001221898">
    <property type="component" value="Unassembled WGS sequence"/>
</dbReference>
<accession>A0AAD7W7T2</accession>
<evidence type="ECO:0000313" key="2">
    <source>
        <dbReference type="EMBL" id="KAJ8386548.1"/>
    </source>
</evidence>
<protein>
    <submittedName>
        <fullName evidence="2">Uncharacterized protein</fullName>
    </submittedName>
</protein>
<reference evidence="2" key="1">
    <citation type="journal article" date="2023" name="Science">
        <title>Genome structures resolve the early diversification of teleost fishes.</title>
        <authorList>
            <person name="Parey E."/>
            <person name="Louis A."/>
            <person name="Montfort J."/>
            <person name="Bouchez O."/>
            <person name="Roques C."/>
            <person name="Iampietro C."/>
            <person name="Lluch J."/>
            <person name="Castinel A."/>
            <person name="Donnadieu C."/>
            <person name="Desvignes T."/>
            <person name="Floi Bucao C."/>
            <person name="Jouanno E."/>
            <person name="Wen M."/>
            <person name="Mejri S."/>
            <person name="Dirks R."/>
            <person name="Jansen H."/>
            <person name="Henkel C."/>
            <person name="Chen W.J."/>
            <person name="Zahm M."/>
            <person name="Cabau C."/>
            <person name="Klopp C."/>
            <person name="Thompson A.W."/>
            <person name="Robinson-Rechavi M."/>
            <person name="Braasch I."/>
            <person name="Lecointre G."/>
            <person name="Bobe J."/>
            <person name="Postlethwait J.H."/>
            <person name="Berthelot C."/>
            <person name="Roest Crollius H."/>
            <person name="Guiguen Y."/>
        </authorList>
    </citation>
    <scope>NUCLEOTIDE SEQUENCE</scope>
    <source>
        <strain evidence="2">NC1722</strain>
    </source>
</reference>
<gene>
    <name evidence="2" type="ORF">AAFF_G00168740</name>
</gene>
<sequence length="110" mass="11900">MKPMRRGTTHSQVCGRGHRAQRPQRRGPGSGGEACSPPAEAPSGSSRIIVPEMAAPEISLILPPHHWSTPELGTRWALATQASAESAHRHGDESRIHTLQSSLRYIPALK</sequence>
<proteinExistence type="predicted"/>
<dbReference type="AlphaFoldDB" id="A0AAD7W7T2"/>
<feature type="compositionally biased region" description="Basic residues" evidence="1">
    <location>
        <begin position="16"/>
        <end position="25"/>
    </location>
</feature>
<organism evidence="2 3">
    <name type="scientific">Aldrovandia affinis</name>
    <dbReference type="NCBI Taxonomy" id="143900"/>
    <lineage>
        <taxon>Eukaryota</taxon>
        <taxon>Metazoa</taxon>
        <taxon>Chordata</taxon>
        <taxon>Craniata</taxon>
        <taxon>Vertebrata</taxon>
        <taxon>Euteleostomi</taxon>
        <taxon>Actinopterygii</taxon>
        <taxon>Neopterygii</taxon>
        <taxon>Teleostei</taxon>
        <taxon>Notacanthiformes</taxon>
        <taxon>Halosauridae</taxon>
        <taxon>Aldrovandia</taxon>
    </lineage>
</organism>
<dbReference type="EMBL" id="JAINUG010000226">
    <property type="protein sequence ID" value="KAJ8386548.1"/>
    <property type="molecule type" value="Genomic_DNA"/>
</dbReference>
<comment type="caution">
    <text evidence="2">The sequence shown here is derived from an EMBL/GenBank/DDBJ whole genome shotgun (WGS) entry which is preliminary data.</text>
</comment>
<keyword evidence="3" id="KW-1185">Reference proteome</keyword>
<feature type="region of interest" description="Disordered" evidence="1">
    <location>
        <begin position="1"/>
        <end position="48"/>
    </location>
</feature>
<name>A0AAD7W7T2_9TELE</name>